<name>A0A853AKA8_9PSEU</name>
<evidence type="ECO:0000256" key="2">
    <source>
        <dbReference type="SAM" id="MobiDB-lite"/>
    </source>
</evidence>
<dbReference type="PANTHER" id="PTHR11895:SF7">
    <property type="entry name" value="GLUTAMYL-TRNA(GLN) AMIDOTRANSFERASE SUBUNIT A, MITOCHONDRIAL"/>
    <property type="match status" value="1"/>
</dbReference>
<dbReference type="Pfam" id="PF01425">
    <property type="entry name" value="Amidase"/>
    <property type="match status" value="1"/>
</dbReference>
<comment type="similarity">
    <text evidence="1">Belongs to the amidase family.</text>
</comment>
<dbReference type="InterPro" id="IPR036928">
    <property type="entry name" value="AS_sf"/>
</dbReference>
<feature type="domain" description="Amidase" evidence="3">
    <location>
        <begin position="23"/>
        <end position="446"/>
    </location>
</feature>
<sequence length="467" mass="48747">MWHEESAADLARLVASGEVSAVEVVEAHLARIEAVNPAVNAVTALLADDAVAAAEDVDRRRAAGEPLGPLAGVPFTVKENIHVAGSATTMGVPALREFVPSTDAPPVRRLREAGAIPLARTNLPDLTIAGMHTTSTLHGETRNPWAPHRRSPGGTSGGDAVATATGMVPLGLGNDSGGSLRIPAAFNGVASLKPSTGRYAADHRLGGQEPTLASQLFPVDGPIARSVADLRLVHRVLAGHDPGDPRAVPVPPEPAQPDRLVRVGLAVDPFGQGVHPSVRSGIEAAADALVEAGYVVEEVEVPALEEALEVYTGLISTEFSLSWPAIRTLLSETSRRHVELTIERQPPLDLAGYIEATARRLGAQRAWAKFSARYPLLLGPVSTELPPPPEVPTDPDEHERATAPVRLCTASTLVGVPAVAVPVGVDHGLPQGAQIIGATYREDLCLAAADAVEQRLGVLTPIDPVQA</sequence>
<reference evidence="4 5" key="1">
    <citation type="submission" date="2020-07" db="EMBL/GenBank/DDBJ databases">
        <title>Sequencing the genomes of 1000 actinobacteria strains.</title>
        <authorList>
            <person name="Klenk H.-P."/>
        </authorList>
    </citation>
    <scope>NUCLEOTIDE SEQUENCE [LARGE SCALE GENOMIC DNA]</scope>
    <source>
        <strain evidence="4 5">DSM 44065</strain>
    </source>
</reference>
<dbReference type="PANTHER" id="PTHR11895">
    <property type="entry name" value="TRANSAMIDASE"/>
    <property type="match status" value="1"/>
</dbReference>
<dbReference type="NCBIfam" id="NF005687">
    <property type="entry name" value="PRK07487.1"/>
    <property type="match status" value="1"/>
</dbReference>
<dbReference type="AlphaFoldDB" id="A0A853AKA8"/>
<gene>
    <name evidence="4" type="ORF">HNR68_003155</name>
</gene>
<protein>
    <submittedName>
        <fullName evidence="4">Amidase</fullName>
        <ecNumber evidence="4">3.5.1.4</ecNumber>
    </submittedName>
</protein>
<organism evidence="4 5">
    <name type="scientific">Saccharopolyspora hordei</name>
    <dbReference type="NCBI Taxonomy" id="1838"/>
    <lineage>
        <taxon>Bacteria</taxon>
        <taxon>Bacillati</taxon>
        <taxon>Actinomycetota</taxon>
        <taxon>Actinomycetes</taxon>
        <taxon>Pseudonocardiales</taxon>
        <taxon>Pseudonocardiaceae</taxon>
        <taxon>Saccharopolyspora</taxon>
    </lineage>
</organism>
<dbReference type="EC" id="3.5.1.4" evidence="4"/>
<keyword evidence="4" id="KW-0378">Hydrolase</keyword>
<evidence type="ECO:0000259" key="3">
    <source>
        <dbReference type="Pfam" id="PF01425"/>
    </source>
</evidence>
<dbReference type="GO" id="GO:0004040">
    <property type="term" value="F:amidase activity"/>
    <property type="evidence" value="ECO:0007669"/>
    <property type="project" value="UniProtKB-EC"/>
</dbReference>
<accession>A0A853AKA8</accession>
<feature type="region of interest" description="Disordered" evidence="2">
    <location>
        <begin position="136"/>
        <end position="158"/>
    </location>
</feature>
<evidence type="ECO:0000256" key="1">
    <source>
        <dbReference type="ARBA" id="ARBA00009199"/>
    </source>
</evidence>
<proteinExistence type="inferred from homology"/>
<dbReference type="RefSeq" id="WP_179721755.1">
    <property type="nucleotide sequence ID" value="NZ_BAABFH010000001.1"/>
</dbReference>
<dbReference type="InterPro" id="IPR000120">
    <property type="entry name" value="Amidase"/>
</dbReference>
<evidence type="ECO:0000313" key="4">
    <source>
        <dbReference type="EMBL" id="NYI84525.1"/>
    </source>
</evidence>
<keyword evidence="5" id="KW-1185">Reference proteome</keyword>
<dbReference type="InterPro" id="IPR023631">
    <property type="entry name" value="Amidase_dom"/>
</dbReference>
<dbReference type="Proteomes" id="UP000587002">
    <property type="component" value="Unassembled WGS sequence"/>
</dbReference>
<comment type="caution">
    <text evidence="4">The sequence shown here is derived from an EMBL/GenBank/DDBJ whole genome shotgun (WGS) entry which is preliminary data.</text>
</comment>
<dbReference type="SUPFAM" id="SSF75304">
    <property type="entry name" value="Amidase signature (AS) enzymes"/>
    <property type="match status" value="1"/>
</dbReference>
<dbReference type="Gene3D" id="3.90.1300.10">
    <property type="entry name" value="Amidase signature (AS) domain"/>
    <property type="match status" value="1"/>
</dbReference>
<evidence type="ECO:0000313" key="5">
    <source>
        <dbReference type="Proteomes" id="UP000587002"/>
    </source>
</evidence>
<dbReference type="EMBL" id="JACCFJ010000001">
    <property type="protein sequence ID" value="NYI84525.1"/>
    <property type="molecule type" value="Genomic_DNA"/>
</dbReference>